<protein>
    <submittedName>
        <fullName evidence="1">SIR2-like protein</fullName>
    </submittedName>
</protein>
<proteinExistence type="predicted"/>
<reference evidence="1 2" key="1">
    <citation type="submission" date="2019-06" db="EMBL/GenBank/DDBJ databases">
        <title>Sequencing the genomes of 1000 actinobacteria strains.</title>
        <authorList>
            <person name="Klenk H.-P."/>
        </authorList>
    </citation>
    <scope>NUCLEOTIDE SEQUENCE [LARGE SCALE GENOMIC DNA]</scope>
    <source>
        <strain evidence="1 2">DSM 21947</strain>
    </source>
</reference>
<dbReference type="OrthoDB" id="9808492at2"/>
<evidence type="ECO:0000313" key="2">
    <source>
        <dbReference type="Proteomes" id="UP000316560"/>
    </source>
</evidence>
<evidence type="ECO:0000313" key="1">
    <source>
        <dbReference type="EMBL" id="TQO18853.1"/>
    </source>
</evidence>
<sequence>MRPKETRARRPVYVLGAGFSRAISQHMPLTDELGAAITSRLGITWPSGSEENSFEDQLTLLSTSLPFLAGHENTSRRAIAEEVTATLAEELEDRNNSAAAGESPLWLRQLVSLWQAEQATVVTFNYDTLVEQAVTALRPAVLDRGASEPKSVHGWQVVFPAPTPVNALTYESLHGPTQESFQLLKLHGSLNWYWSLGESATIVRDATVCGFGSRSATTESDEAGVKLLDRFLIPPVTSKDSYYNVNLVHRLWRTAHDAMQQASRLTIIGYSMPAADRIAAELLCSVPDGTPVDIVNWKLGSEADLDSPIGRIKRLGMNLDRTWEGESAVSDYVSNGLNAASRSLLENSALNKGKEVGVVVSITPNQSSQSQRPVPASIRANSNGKASVVGFNWQDAGNSNMPPTEFSLQLLSTGSAELSDFYTGRSLLDAVQGGKPFLIQSINGIVRVIGATRIEIGRWPAIYLWTTPESDS</sequence>
<organism evidence="1 2">
    <name type="scientific">Rhodoglobus vestalii</name>
    <dbReference type="NCBI Taxonomy" id="193384"/>
    <lineage>
        <taxon>Bacteria</taxon>
        <taxon>Bacillati</taxon>
        <taxon>Actinomycetota</taxon>
        <taxon>Actinomycetes</taxon>
        <taxon>Micrococcales</taxon>
        <taxon>Microbacteriaceae</taxon>
        <taxon>Rhodoglobus</taxon>
    </lineage>
</organism>
<dbReference type="AlphaFoldDB" id="A0A8H2K330"/>
<keyword evidence="2" id="KW-1185">Reference proteome</keyword>
<gene>
    <name evidence="1" type="ORF">FB472_0380</name>
</gene>
<accession>A0A8H2K330</accession>
<name>A0A8H2K330_9MICO</name>
<dbReference type="Proteomes" id="UP000316560">
    <property type="component" value="Unassembled WGS sequence"/>
</dbReference>
<dbReference type="RefSeq" id="WP_141989405.1">
    <property type="nucleotide sequence ID" value="NZ_VFRA01000001.1"/>
</dbReference>
<dbReference type="EMBL" id="VFRA01000001">
    <property type="protein sequence ID" value="TQO18853.1"/>
    <property type="molecule type" value="Genomic_DNA"/>
</dbReference>
<comment type="caution">
    <text evidence="1">The sequence shown here is derived from an EMBL/GenBank/DDBJ whole genome shotgun (WGS) entry which is preliminary data.</text>
</comment>